<accession>A0ACB8XRW3</accession>
<comment type="caution">
    <text evidence="1">The sequence shown here is derived from an EMBL/GenBank/DDBJ whole genome shotgun (WGS) entry which is preliminary data.</text>
</comment>
<reference evidence="1 2" key="2">
    <citation type="journal article" date="2022" name="Mol. Ecol. Resour.">
        <title>The genomes of chicory, endive, great burdock and yacon provide insights into Asteraceae paleo-polyploidization history and plant inulin production.</title>
        <authorList>
            <person name="Fan W."/>
            <person name="Wang S."/>
            <person name="Wang H."/>
            <person name="Wang A."/>
            <person name="Jiang F."/>
            <person name="Liu H."/>
            <person name="Zhao H."/>
            <person name="Xu D."/>
            <person name="Zhang Y."/>
        </authorList>
    </citation>
    <scope>NUCLEOTIDE SEQUENCE [LARGE SCALE GENOMIC DNA]</scope>
    <source>
        <strain evidence="2">cv. Niubang</strain>
    </source>
</reference>
<organism evidence="1 2">
    <name type="scientific">Arctium lappa</name>
    <name type="common">Greater burdock</name>
    <name type="synonym">Lappa major</name>
    <dbReference type="NCBI Taxonomy" id="4217"/>
    <lineage>
        <taxon>Eukaryota</taxon>
        <taxon>Viridiplantae</taxon>
        <taxon>Streptophyta</taxon>
        <taxon>Embryophyta</taxon>
        <taxon>Tracheophyta</taxon>
        <taxon>Spermatophyta</taxon>
        <taxon>Magnoliopsida</taxon>
        <taxon>eudicotyledons</taxon>
        <taxon>Gunneridae</taxon>
        <taxon>Pentapetalae</taxon>
        <taxon>asterids</taxon>
        <taxon>campanulids</taxon>
        <taxon>Asterales</taxon>
        <taxon>Asteraceae</taxon>
        <taxon>Carduoideae</taxon>
        <taxon>Cardueae</taxon>
        <taxon>Arctiinae</taxon>
        <taxon>Arctium</taxon>
    </lineage>
</organism>
<protein>
    <submittedName>
        <fullName evidence="1">Uncharacterized protein</fullName>
    </submittedName>
</protein>
<evidence type="ECO:0000313" key="2">
    <source>
        <dbReference type="Proteomes" id="UP001055879"/>
    </source>
</evidence>
<sequence>MEVTSRRPVVIIVWYLVMLKRRVGMFLFLPVEVPVTIAGCEVQHLQDGDEMQQMKTRFVGVLGSDCHRQFFEGTIGNGKFSTVVNGVA</sequence>
<evidence type="ECO:0000313" key="1">
    <source>
        <dbReference type="EMBL" id="KAI3672956.1"/>
    </source>
</evidence>
<keyword evidence="2" id="KW-1185">Reference proteome</keyword>
<reference evidence="2" key="1">
    <citation type="journal article" date="2022" name="Mol. Ecol. Resour.">
        <title>The genomes of chicory, endive, great burdock and yacon provide insights into Asteraceae palaeo-polyploidization history and plant inulin production.</title>
        <authorList>
            <person name="Fan W."/>
            <person name="Wang S."/>
            <person name="Wang H."/>
            <person name="Wang A."/>
            <person name="Jiang F."/>
            <person name="Liu H."/>
            <person name="Zhao H."/>
            <person name="Xu D."/>
            <person name="Zhang Y."/>
        </authorList>
    </citation>
    <scope>NUCLEOTIDE SEQUENCE [LARGE SCALE GENOMIC DNA]</scope>
    <source>
        <strain evidence="2">cv. Niubang</strain>
    </source>
</reference>
<gene>
    <name evidence="1" type="ORF">L6452_39060</name>
</gene>
<dbReference type="Proteomes" id="UP001055879">
    <property type="component" value="Linkage Group LG15"/>
</dbReference>
<proteinExistence type="predicted"/>
<dbReference type="EMBL" id="CM042061">
    <property type="protein sequence ID" value="KAI3672956.1"/>
    <property type="molecule type" value="Genomic_DNA"/>
</dbReference>
<name>A0ACB8XRW3_ARCLA</name>